<gene>
    <name evidence="1" type="ORF">EPUL_002468</name>
</gene>
<dbReference type="STRING" id="225359.A0A2S4PVI3"/>
<reference evidence="1 2" key="1">
    <citation type="submission" date="2017-10" db="EMBL/GenBank/DDBJ databases">
        <title>Development of genomic resources for the powdery mildew, Erysiphe pulchra.</title>
        <authorList>
            <person name="Wadl P.A."/>
            <person name="Mack B.M."/>
            <person name="Moore G."/>
            <person name="Beltz S.B."/>
        </authorList>
    </citation>
    <scope>NUCLEOTIDE SEQUENCE [LARGE SCALE GENOMIC DNA]</scope>
    <source>
        <strain evidence="1">Cflorida</strain>
    </source>
</reference>
<proteinExistence type="predicted"/>
<name>A0A2S4PVI3_9PEZI</name>
<organism evidence="1 2">
    <name type="scientific">Erysiphe pulchra</name>
    <dbReference type="NCBI Taxonomy" id="225359"/>
    <lineage>
        <taxon>Eukaryota</taxon>
        <taxon>Fungi</taxon>
        <taxon>Dikarya</taxon>
        <taxon>Ascomycota</taxon>
        <taxon>Pezizomycotina</taxon>
        <taxon>Leotiomycetes</taxon>
        <taxon>Erysiphales</taxon>
        <taxon>Erysiphaceae</taxon>
        <taxon>Erysiphe</taxon>
    </lineage>
</organism>
<dbReference type="OrthoDB" id="3591789at2759"/>
<evidence type="ECO:0000313" key="1">
    <source>
        <dbReference type="EMBL" id="POS86061.1"/>
    </source>
</evidence>
<accession>A0A2S4PVI3</accession>
<protein>
    <recommendedName>
        <fullName evidence="3">Integrase zinc-binding domain-containing protein</fullName>
    </recommendedName>
</protein>
<evidence type="ECO:0008006" key="3">
    <source>
        <dbReference type="Google" id="ProtNLM"/>
    </source>
</evidence>
<dbReference type="EMBL" id="PEDP01000419">
    <property type="protein sequence ID" value="POS86061.1"/>
    <property type="molecule type" value="Genomic_DNA"/>
</dbReference>
<evidence type="ECO:0000313" key="2">
    <source>
        <dbReference type="Proteomes" id="UP000237438"/>
    </source>
</evidence>
<dbReference type="Proteomes" id="UP000237438">
    <property type="component" value="Unassembled WGS sequence"/>
</dbReference>
<keyword evidence="2" id="KW-1185">Reference proteome</keyword>
<sequence>MTLDPSNWASNVSRTVFEVNNREILHLHTPAQIILGFEPRGATTRHFPNYQREVLSVVIKEQNDILLGEYEHMKAVINFMLRRNEIKREVLGRSDRRKDQKAQQHDIGVRATQSYNPGDLVMLFDHREAGKKLRPSWRGPFVVVGFGRNMGKSYRLRQIEGTAIPRHFHENALKPFRLREGYLISEKEERIPVLQNIRLGIAAFKLPKNQRTVPGTWTRDEKC</sequence>
<comment type="caution">
    <text evidence="1">The sequence shown here is derived from an EMBL/GenBank/DDBJ whole genome shotgun (WGS) entry which is preliminary data.</text>
</comment>
<dbReference type="AlphaFoldDB" id="A0A2S4PVI3"/>